<evidence type="ECO:0000256" key="2">
    <source>
        <dbReference type="ARBA" id="ARBA00010988"/>
    </source>
</evidence>
<keyword evidence="4 6" id="KW-0333">Golgi apparatus</keyword>
<dbReference type="GO" id="GO:0000139">
    <property type="term" value="C:Golgi membrane"/>
    <property type="evidence" value="ECO:0007669"/>
    <property type="project" value="UniProtKB-SubCell"/>
</dbReference>
<sequence length="50" mass="5739">MAPASPKEAWAEECDLANRDPENLNDHLAVRFEDVFGEPDHTHSMECVWK</sequence>
<reference evidence="7" key="1">
    <citation type="submission" date="2009-03" db="EMBL/GenBank/DDBJ databases">
        <title>Involvement of a novel p38 mitogen-activated protein kinase in larval settlement of the polychaete Hydroides elegans (Haswell).</title>
        <authorList>
            <person name="Wang H."/>
            <person name="Qian P.-Y."/>
        </authorList>
    </citation>
    <scope>NUCLEOTIDE SEQUENCE</scope>
</reference>
<dbReference type="EMBL" id="FJ823664">
    <property type="protein sequence ID" value="ADC54266.1"/>
    <property type="molecule type" value="mRNA"/>
</dbReference>
<evidence type="ECO:0000313" key="7">
    <source>
        <dbReference type="EMBL" id="ADC54266.1"/>
    </source>
</evidence>
<keyword evidence="3 6" id="KW-1003">Cell membrane</keyword>
<protein>
    <recommendedName>
        <fullName evidence="6">Caveolin</fullName>
    </recommendedName>
</protein>
<name>D3UA31_HYDEL</name>
<evidence type="ECO:0000256" key="3">
    <source>
        <dbReference type="ARBA" id="ARBA00022475"/>
    </source>
</evidence>
<dbReference type="PANTHER" id="PTHR10844:SF19">
    <property type="entry name" value="CAVEOLIN-2"/>
    <property type="match status" value="1"/>
</dbReference>
<dbReference type="InterPro" id="IPR001612">
    <property type="entry name" value="Caveolin"/>
</dbReference>
<keyword evidence="5 6" id="KW-0472">Membrane</keyword>
<proteinExistence type="evidence at transcript level"/>
<evidence type="ECO:0000256" key="6">
    <source>
        <dbReference type="RuleBase" id="RU000680"/>
    </source>
</evidence>
<feature type="non-terminal residue" evidence="7">
    <location>
        <position position="50"/>
    </location>
</feature>
<accession>D3UA31</accession>
<dbReference type="GO" id="GO:0005901">
    <property type="term" value="C:caveola"/>
    <property type="evidence" value="ECO:0007669"/>
    <property type="project" value="UniProtKB-SubCell"/>
</dbReference>
<dbReference type="Pfam" id="PF01146">
    <property type="entry name" value="Caveolin"/>
    <property type="match status" value="1"/>
</dbReference>
<dbReference type="AlphaFoldDB" id="D3UA31"/>
<dbReference type="PANTHER" id="PTHR10844">
    <property type="entry name" value="CAVEOLIN"/>
    <property type="match status" value="1"/>
</dbReference>
<comment type="function">
    <text evidence="6">May act as a scaffolding protein within caveolar membranes. Interacts directly with G-protein alpha subunits and can functionally regulate their activity.</text>
</comment>
<organism evidence="7">
    <name type="scientific">Hydroides elegans</name>
    <name type="common">Polychaete tubeworm</name>
    <dbReference type="NCBI Taxonomy" id="216498"/>
    <lineage>
        <taxon>Eukaryota</taxon>
        <taxon>Metazoa</taxon>
        <taxon>Spiralia</taxon>
        <taxon>Lophotrochozoa</taxon>
        <taxon>Annelida</taxon>
        <taxon>Polychaeta</taxon>
        <taxon>Sedentaria</taxon>
        <taxon>Canalipalpata</taxon>
        <taxon>Sabellida</taxon>
        <taxon>Serpulidae</taxon>
        <taxon>Hydroides</taxon>
    </lineage>
</organism>
<dbReference type="GO" id="GO:0070836">
    <property type="term" value="P:caveola assembly"/>
    <property type="evidence" value="ECO:0007669"/>
    <property type="project" value="InterPro"/>
</dbReference>
<evidence type="ECO:0000256" key="4">
    <source>
        <dbReference type="ARBA" id="ARBA00023034"/>
    </source>
</evidence>
<evidence type="ECO:0000256" key="1">
    <source>
        <dbReference type="ARBA" id="ARBA00004202"/>
    </source>
</evidence>
<comment type="similarity">
    <text evidence="2 6">Belongs to the caveolin family.</text>
</comment>
<comment type="subcellular location">
    <subcellularLocation>
        <location evidence="1 6">Cell membrane</location>
        <topology evidence="1 6">Peripheral membrane protein</topology>
    </subcellularLocation>
    <subcellularLocation>
        <location evidence="6">Golgi apparatus membrane</location>
        <topology evidence="6">Peripheral membrane protein</topology>
    </subcellularLocation>
    <subcellularLocation>
        <location evidence="6">Membrane</location>
        <location evidence="6">Caveola</location>
        <topology evidence="6">Peripheral membrane protein</topology>
    </subcellularLocation>
</comment>
<dbReference type="GO" id="GO:0060090">
    <property type="term" value="F:molecular adaptor activity"/>
    <property type="evidence" value="ECO:0007669"/>
    <property type="project" value="TreeGrafter"/>
</dbReference>
<evidence type="ECO:0000256" key="5">
    <source>
        <dbReference type="ARBA" id="ARBA00023136"/>
    </source>
</evidence>